<dbReference type="AlphaFoldDB" id="A0A9P3FZ30"/>
<evidence type="ECO:0000313" key="2">
    <source>
        <dbReference type="EMBL" id="GJE85157.1"/>
    </source>
</evidence>
<evidence type="ECO:0000313" key="3">
    <source>
        <dbReference type="Proteomes" id="UP000703269"/>
    </source>
</evidence>
<accession>A0A9P3FZ30</accession>
<dbReference type="EMBL" id="BPQB01000002">
    <property type="protein sequence ID" value="GJE85157.1"/>
    <property type="molecule type" value="Genomic_DNA"/>
</dbReference>
<gene>
    <name evidence="2" type="ORF">PsYK624_012350</name>
</gene>
<keyword evidence="3" id="KW-1185">Reference proteome</keyword>
<protein>
    <submittedName>
        <fullName evidence="2">Uncharacterized protein</fullName>
    </submittedName>
</protein>
<evidence type="ECO:0000256" key="1">
    <source>
        <dbReference type="SAM" id="MobiDB-lite"/>
    </source>
</evidence>
<proteinExistence type="predicted"/>
<feature type="region of interest" description="Disordered" evidence="1">
    <location>
        <begin position="79"/>
        <end position="112"/>
    </location>
</feature>
<organism evidence="2 3">
    <name type="scientific">Phanerochaete sordida</name>
    <dbReference type="NCBI Taxonomy" id="48140"/>
    <lineage>
        <taxon>Eukaryota</taxon>
        <taxon>Fungi</taxon>
        <taxon>Dikarya</taxon>
        <taxon>Basidiomycota</taxon>
        <taxon>Agaricomycotina</taxon>
        <taxon>Agaricomycetes</taxon>
        <taxon>Polyporales</taxon>
        <taxon>Phanerochaetaceae</taxon>
        <taxon>Phanerochaete</taxon>
    </lineage>
</organism>
<name>A0A9P3FZ30_9APHY</name>
<comment type="caution">
    <text evidence="2">The sequence shown here is derived from an EMBL/GenBank/DDBJ whole genome shotgun (WGS) entry which is preliminary data.</text>
</comment>
<sequence>MQAPLPENAHTGPTRTRLEPSYAAAWMYALRLASQRLQRSSTQPSRFYSISRRPARLISGVRYNTRRLAQDAGREGLVHIRGGRGGLSPPRHADLPRSGRRERRGLQAQLRSTGTAEAHSIFRLCTARRSTGSAVAS</sequence>
<dbReference type="Proteomes" id="UP000703269">
    <property type="component" value="Unassembled WGS sequence"/>
</dbReference>
<reference evidence="2 3" key="1">
    <citation type="submission" date="2021-08" db="EMBL/GenBank/DDBJ databases">
        <title>Draft Genome Sequence of Phanerochaete sordida strain YK-624.</title>
        <authorList>
            <person name="Mori T."/>
            <person name="Dohra H."/>
            <person name="Suzuki T."/>
            <person name="Kawagishi H."/>
            <person name="Hirai H."/>
        </authorList>
    </citation>
    <scope>NUCLEOTIDE SEQUENCE [LARGE SCALE GENOMIC DNA]</scope>
    <source>
        <strain evidence="2 3">YK-624</strain>
    </source>
</reference>